<dbReference type="PANTHER" id="PTHR30532:SF1">
    <property type="entry name" value="IRON(3+)-HYDROXAMATE-BINDING PROTEIN FHUD"/>
    <property type="match status" value="1"/>
</dbReference>
<keyword evidence="5" id="KW-0732">Signal</keyword>
<evidence type="ECO:0000256" key="2">
    <source>
        <dbReference type="ARBA" id="ARBA00008814"/>
    </source>
</evidence>
<dbReference type="PANTHER" id="PTHR30532">
    <property type="entry name" value="IRON III DICITRATE-BINDING PERIPLASMIC PROTEIN"/>
    <property type="match status" value="1"/>
</dbReference>
<evidence type="ECO:0000256" key="4">
    <source>
        <dbReference type="ARBA" id="ARBA00022496"/>
    </source>
</evidence>
<dbReference type="InterPro" id="IPR051313">
    <property type="entry name" value="Bact_iron-sidero_bind"/>
</dbReference>
<comment type="subcellular location">
    <subcellularLocation>
        <location evidence="1">Cell envelope</location>
    </subcellularLocation>
</comment>
<comment type="caution">
    <text evidence="7">The sequence shown here is derived from an EMBL/GenBank/DDBJ whole genome shotgun (WGS) entry which is preliminary data.</text>
</comment>
<evidence type="ECO:0000256" key="1">
    <source>
        <dbReference type="ARBA" id="ARBA00004196"/>
    </source>
</evidence>
<dbReference type="InterPro" id="IPR002491">
    <property type="entry name" value="ABC_transptr_periplasmic_BD"/>
</dbReference>
<keyword evidence="4" id="KW-0406">Ion transport</keyword>
<proteinExistence type="inferred from homology"/>
<gene>
    <name evidence="7" type="ORF">OSH09_00245</name>
</gene>
<protein>
    <submittedName>
        <fullName evidence="7">ABC transporter substrate-binding protein</fullName>
    </submittedName>
</protein>
<evidence type="ECO:0000313" key="7">
    <source>
        <dbReference type="EMBL" id="MCX5462592.1"/>
    </source>
</evidence>
<dbReference type="EMBL" id="JAPKNA010000001">
    <property type="protein sequence ID" value="MCX5462592.1"/>
    <property type="molecule type" value="Genomic_DNA"/>
</dbReference>
<organism evidence="7 8">
    <name type="scientific">Alcaligenes parafaecalis</name>
    <dbReference type="NCBI Taxonomy" id="171260"/>
    <lineage>
        <taxon>Bacteria</taxon>
        <taxon>Pseudomonadati</taxon>
        <taxon>Pseudomonadota</taxon>
        <taxon>Betaproteobacteria</taxon>
        <taxon>Burkholderiales</taxon>
        <taxon>Alcaligenaceae</taxon>
        <taxon>Alcaligenes</taxon>
    </lineage>
</organism>
<feature type="domain" description="Fe/B12 periplasmic-binding" evidence="6">
    <location>
        <begin position="23"/>
        <end position="284"/>
    </location>
</feature>
<keyword evidence="3" id="KW-0813">Transport</keyword>
<evidence type="ECO:0000259" key="6">
    <source>
        <dbReference type="PROSITE" id="PS50983"/>
    </source>
</evidence>
<keyword evidence="4" id="KW-0410">Iron transport</keyword>
<reference evidence="7 8" key="1">
    <citation type="submission" date="2022-11" db="EMBL/GenBank/DDBJ databases">
        <title>Biodiversity and phylogenetic relationships of bacteria.</title>
        <authorList>
            <person name="Machado R.A.R."/>
            <person name="Bhat A."/>
            <person name="Loulou A."/>
            <person name="Kallel S."/>
        </authorList>
    </citation>
    <scope>NUCLEOTIDE SEQUENCE [LARGE SCALE GENOMIC DNA]</scope>
    <source>
        <strain evidence="7 8">DSM 13975</strain>
    </source>
</reference>
<evidence type="ECO:0000256" key="5">
    <source>
        <dbReference type="ARBA" id="ARBA00022729"/>
    </source>
</evidence>
<dbReference type="SUPFAM" id="SSF53807">
    <property type="entry name" value="Helical backbone' metal receptor"/>
    <property type="match status" value="1"/>
</dbReference>
<keyword evidence="4" id="KW-0408">Iron</keyword>
<dbReference type="Pfam" id="PF01497">
    <property type="entry name" value="Peripla_BP_2"/>
    <property type="match status" value="1"/>
</dbReference>
<evidence type="ECO:0000313" key="8">
    <source>
        <dbReference type="Proteomes" id="UP001209916"/>
    </source>
</evidence>
<accession>A0ABT3VGH3</accession>
<evidence type="ECO:0000256" key="3">
    <source>
        <dbReference type="ARBA" id="ARBA00022448"/>
    </source>
</evidence>
<keyword evidence="8" id="KW-1185">Reference proteome</keyword>
<dbReference type="Proteomes" id="UP001209916">
    <property type="component" value="Unassembled WGS sequence"/>
</dbReference>
<comment type="similarity">
    <text evidence="2">Belongs to the bacterial solute-binding protein 8 family.</text>
</comment>
<dbReference type="PROSITE" id="PS50983">
    <property type="entry name" value="FE_B12_PBP"/>
    <property type="match status" value="1"/>
</dbReference>
<dbReference type="Gene3D" id="3.40.50.1980">
    <property type="entry name" value="Nitrogenase molybdenum iron protein domain"/>
    <property type="match status" value="2"/>
</dbReference>
<dbReference type="PRINTS" id="PR01715">
    <property type="entry name" value="FERRIBNDNGPP"/>
</dbReference>
<dbReference type="RefSeq" id="WP_252606180.1">
    <property type="nucleotide sequence ID" value="NZ_JAPKNA010000001.1"/>
</dbReference>
<name>A0ABT3VGH3_9BURK</name>
<sequence length="294" mass="32917">MASLVSTSRVQAQTGTAWLAAPRIATLSWEVTEHVLYLGITPTTVADADDYRSWVVHPLLPETVSNAGTRSEPNLELLARLDLDLILITPLLEDIQPKLERIAPVVMYGDFTQERNNFEMQRNNFLDLGARLGRAKLAQQELAAMDQRIVTLRQRVQTHFDKQVPAVTIIRFTSPTSVLISGPNSMPEHAMQLLGLRPGLSVPVTRWGNIQTPITSLAQIKEGAVLYLEPFPGRDRLFKTELWKQMPFVRAQRFAAVPSTWTHGGVFCVEQLARVISDALMTLPGKDAMEPQWE</sequence>